<reference evidence="1" key="1">
    <citation type="submission" date="2022-07" db="EMBL/GenBank/DDBJ databases">
        <title>Phylogenomic reconstructions and comparative analyses of Kickxellomycotina fungi.</title>
        <authorList>
            <person name="Reynolds N.K."/>
            <person name="Stajich J.E."/>
            <person name="Barry K."/>
            <person name="Grigoriev I.V."/>
            <person name="Crous P."/>
            <person name="Smith M.E."/>
        </authorList>
    </citation>
    <scope>NUCLEOTIDE SEQUENCE</scope>
    <source>
        <strain evidence="1">CBS 109366</strain>
    </source>
</reference>
<gene>
    <name evidence="1" type="ORF">IWQ57_005388</name>
</gene>
<protein>
    <submittedName>
        <fullName evidence="1">Uncharacterized protein</fullName>
    </submittedName>
</protein>
<proteinExistence type="predicted"/>
<dbReference type="Proteomes" id="UP001140234">
    <property type="component" value="Unassembled WGS sequence"/>
</dbReference>
<accession>A0ACC1JMS9</accession>
<organism evidence="1 2">
    <name type="scientific">Coemansia nantahalensis</name>
    <dbReference type="NCBI Taxonomy" id="2789366"/>
    <lineage>
        <taxon>Eukaryota</taxon>
        <taxon>Fungi</taxon>
        <taxon>Fungi incertae sedis</taxon>
        <taxon>Zoopagomycota</taxon>
        <taxon>Kickxellomycotina</taxon>
        <taxon>Kickxellomycetes</taxon>
        <taxon>Kickxellales</taxon>
        <taxon>Kickxellaceae</taxon>
        <taxon>Coemansia</taxon>
    </lineage>
</organism>
<keyword evidence="2" id="KW-1185">Reference proteome</keyword>
<dbReference type="EMBL" id="JANBUJ010002566">
    <property type="protein sequence ID" value="KAJ2763905.1"/>
    <property type="molecule type" value="Genomic_DNA"/>
</dbReference>
<name>A0ACC1JMS9_9FUNG</name>
<evidence type="ECO:0000313" key="1">
    <source>
        <dbReference type="EMBL" id="KAJ2763905.1"/>
    </source>
</evidence>
<feature type="non-terminal residue" evidence="1">
    <location>
        <position position="293"/>
    </location>
</feature>
<evidence type="ECO:0000313" key="2">
    <source>
        <dbReference type="Proteomes" id="UP001140234"/>
    </source>
</evidence>
<comment type="caution">
    <text evidence="1">The sequence shown here is derived from an EMBL/GenBank/DDBJ whole genome shotgun (WGS) entry which is preliminary data.</text>
</comment>
<sequence>MNIAQPVNSRINGVSFTFCEPAEVRRMSVKQVVNPVLLDALGNPTNGGLYDPAMGPFTKNHLCGTCSLSYFNCPGHFGHIELPAPVVNPMMFDTLYQFLQGCCPYCYHFAFNRVTAARFVAKLRLLEYGLVREASDLDDLLPQAAEGAAGDEDDGADMLEDGPTPMPRGAKGGETPEAYIGRIGAYVEEKLAVPSRATYKATIVNKARRALIKELIKRSRGISCQNCRGPLPKLRRDGHLKVFREPLSKKQQMQQQAKGMQFRDVMDLDVAAIDKEMRAKRPAGGEAAGGDMD</sequence>